<feature type="domain" description="Glycosyltransferase 2-like" evidence="4">
    <location>
        <begin position="12"/>
        <end position="133"/>
    </location>
</feature>
<dbReference type="EMBL" id="JAVDXW010000001">
    <property type="protein sequence ID" value="MDR7300218.1"/>
    <property type="molecule type" value="Genomic_DNA"/>
</dbReference>
<protein>
    <submittedName>
        <fullName evidence="5">GT2 family glycosyltransferase</fullName>
    </submittedName>
</protein>
<dbReference type="InterPro" id="IPR029044">
    <property type="entry name" value="Nucleotide-diphossugar_trans"/>
</dbReference>
<evidence type="ECO:0000313" key="5">
    <source>
        <dbReference type="EMBL" id="MDR7300218.1"/>
    </source>
</evidence>
<sequence length="303" mass="33833">MTGEREVDAKSTVVIMTHNRRAEVLRTLEHMTTLADGARVIVVDNGSTDGTAEAIATHYPEVCLLRSRTNLGAVARNRAVEHVDTPYVAFCDDDVRWQPGALSRAATLLDRCPELAAVTGRCLVEPELAEDPLTPELRESPIPAPSWLPGPAVLGGLAGTTMFRAAPFREVGGFSTRLWFGGEEELLSIDLAAREWWMCFAEDVVVHHSPSRTRDSHGRRRIGIRNTLWTTWLRRPWRSALRRSVSVLSTAPKDVSTFRAVAAAARGLPWVLRERRVVPARVEQALRLLEEPQRYSRARRYVG</sequence>
<dbReference type="Pfam" id="PF00535">
    <property type="entry name" value="Glycos_transf_2"/>
    <property type="match status" value="1"/>
</dbReference>
<keyword evidence="2" id="KW-0328">Glycosyltransferase</keyword>
<keyword evidence="3" id="KW-0808">Transferase</keyword>
<dbReference type="PANTHER" id="PTHR43685">
    <property type="entry name" value="GLYCOSYLTRANSFERASE"/>
    <property type="match status" value="1"/>
</dbReference>
<dbReference type="InterPro" id="IPR001173">
    <property type="entry name" value="Glyco_trans_2-like"/>
</dbReference>
<name>A0AAE3ZAM2_9ACTN</name>
<dbReference type="Gene3D" id="3.90.550.10">
    <property type="entry name" value="Spore Coat Polysaccharide Biosynthesis Protein SpsA, Chain A"/>
    <property type="match status" value="1"/>
</dbReference>
<evidence type="ECO:0000256" key="1">
    <source>
        <dbReference type="ARBA" id="ARBA00006739"/>
    </source>
</evidence>
<dbReference type="GO" id="GO:0016757">
    <property type="term" value="F:glycosyltransferase activity"/>
    <property type="evidence" value="ECO:0007669"/>
    <property type="project" value="UniProtKB-KW"/>
</dbReference>
<dbReference type="InterPro" id="IPR050834">
    <property type="entry name" value="Glycosyltransf_2"/>
</dbReference>
<evidence type="ECO:0000256" key="2">
    <source>
        <dbReference type="ARBA" id="ARBA00022676"/>
    </source>
</evidence>
<gene>
    <name evidence="5" type="ORF">JOF55_000399</name>
</gene>
<dbReference type="Proteomes" id="UP001180845">
    <property type="component" value="Unassembled WGS sequence"/>
</dbReference>
<comment type="caution">
    <text evidence="5">The sequence shown here is derived from an EMBL/GenBank/DDBJ whole genome shotgun (WGS) entry which is preliminary data.</text>
</comment>
<dbReference type="AlphaFoldDB" id="A0AAE3ZAM2"/>
<proteinExistence type="inferred from homology"/>
<evidence type="ECO:0000259" key="4">
    <source>
        <dbReference type="Pfam" id="PF00535"/>
    </source>
</evidence>
<accession>A0AAE3ZAM2</accession>
<evidence type="ECO:0000256" key="3">
    <source>
        <dbReference type="ARBA" id="ARBA00022679"/>
    </source>
</evidence>
<evidence type="ECO:0000313" key="6">
    <source>
        <dbReference type="Proteomes" id="UP001180845"/>
    </source>
</evidence>
<keyword evidence="6" id="KW-1185">Reference proteome</keyword>
<dbReference type="PANTHER" id="PTHR43685:SF5">
    <property type="entry name" value="GLYCOSYLTRANSFERASE EPSE-RELATED"/>
    <property type="match status" value="1"/>
</dbReference>
<organism evidence="5 6">
    <name type="scientific">Haloactinomyces albus</name>
    <dbReference type="NCBI Taxonomy" id="1352928"/>
    <lineage>
        <taxon>Bacteria</taxon>
        <taxon>Bacillati</taxon>
        <taxon>Actinomycetota</taxon>
        <taxon>Actinomycetes</taxon>
        <taxon>Actinopolysporales</taxon>
        <taxon>Actinopolysporaceae</taxon>
        <taxon>Haloactinomyces</taxon>
    </lineage>
</organism>
<dbReference type="RefSeq" id="WP_310268610.1">
    <property type="nucleotide sequence ID" value="NZ_JAVDXW010000001.1"/>
</dbReference>
<dbReference type="SUPFAM" id="SSF53448">
    <property type="entry name" value="Nucleotide-diphospho-sugar transferases"/>
    <property type="match status" value="1"/>
</dbReference>
<reference evidence="5" key="1">
    <citation type="submission" date="2023-07" db="EMBL/GenBank/DDBJ databases">
        <title>Sequencing the genomes of 1000 actinobacteria strains.</title>
        <authorList>
            <person name="Klenk H.-P."/>
        </authorList>
    </citation>
    <scope>NUCLEOTIDE SEQUENCE</scope>
    <source>
        <strain evidence="5">DSM 45977</strain>
    </source>
</reference>
<comment type="similarity">
    <text evidence="1">Belongs to the glycosyltransferase 2 family.</text>
</comment>